<evidence type="ECO:0000256" key="2">
    <source>
        <dbReference type="ARBA" id="ARBA00023125"/>
    </source>
</evidence>
<accession>A0A0R1XIC6</accession>
<dbReference type="RefSeq" id="WP_035439964.1">
    <property type="nucleotide sequence ID" value="NZ_AUEH01000010.1"/>
</dbReference>
<dbReference type="OrthoDB" id="9813468at2"/>
<dbReference type="SMART" id="SM00345">
    <property type="entry name" value="HTH_GNTR"/>
    <property type="match status" value="1"/>
</dbReference>
<dbReference type="Pfam" id="PF13377">
    <property type="entry name" value="Peripla_BP_3"/>
    <property type="match status" value="1"/>
</dbReference>
<evidence type="ECO:0000256" key="1">
    <source>
        <dbReference type="ARBA" id="ARBA00023015"/>
    </source>
</evidence>
<evidence type="ECO:0000256" key="3">
    <source>
        <dbReference type="ARBA" id="ARBA00023163"/>
    </source>
</evidence>
<dbReference type="PROSITE" id="PS50949">
    <property type="entry name" value="HTH_GNTR"/>
    <property type="match status" value="1"/>
</dbReference>
<dbReference type="InterPro" id="IPR000524">
    <property type="entry name" value="Tscrpt_reg_HTH_GntR"/>
</dbReference>
<dbReference type="PANTHER" id="PTHR30146">
    <property type="entry name" value="LACI-RELATED TRANSCRIPTIONAL REPRESSOR"/>
    <property type="match status" value="1"/>
</dbReference>
<name>A0A0R1XIC6_9LACO</name>
<feature type="domain" description="HTH gntR-type" evidence="4">
    <location>
        <begin position="2"/>
        <end position="70"/>
    </location>
</feature>
<dbReference type="GO" id="GO:0000976">
    <property type="term" value="F:transcription cis-regulatory region binding"/>
    <property type="evidence" value="ECO:0007669"/>
    <property type="project" value="TreeGrafter"/>
</dbReference>
<evidence type="ECO:0000313" key="6">
    <source>
        <dbReference type="Proteomes" id="UP000050949"/>
    </source>
</evidence>
<keyword evidence="1" id="KW-0805">Transcription regulation</keyword>
<gene>
    <name evidence="5" type="ORF">FC91_GL000168</name>
</gene>
<dbReference type="AlphaFoldDB" id="A0A0R1XIC6"/>
<dbReference type="InterPro" id="IPR036388">
    <property type="entry name" value="WH-like_DNA-bd_sf"/>
</dbReference>
<dbReference type="eggNOG" id="COG1609">
    <property type="taxonomic scope" value="Bacteria"/>
</dbReference>
<dbReference type="CDD" id="cd07377">
    <property type="entry name" value="WHTH_GntR"/>
    <property type="match status" value="1"/>
</dbReference>
<reference evidence="5 6" key="1">
    <citation type="journal article" date="2015" name="Genome Announc.">
        <title>Expanding the biotechnology potential of lactobacilli through comparative genomics of 213 strains and associated genera.</title>
        <authorList>
            <person name="Sun Z."/>
            <person name="Harris H.M."/>
            <person name="McCann A."/>
            <person name="Guo C."/>
            <person name="Argimon S."/>
            <person name="Zhang W."/>
            <person name="Yang X."/>
            <person name="Jeffery I.B."/>
            <person name="Cooney J.C."/>
            <person name="Kagawa T.F."/>
            <person name="Liu W."/>
            <person name="Song Y."/>
            <person name="Salvetti E."/>
            <person name="Wrobel A."/>
            <person name="Rasinkangas P."/>
            <person name="Parkhill J."/>
            <person name="Rea M.C."/>
            <person name="O'Sullivan O."/>
            <person name="Ritari J."/>
            <person name="Douillard F.P."/>
            <person name="Paul Ross R."/>
            <person name="Yang R."/>
            <person name="Briner A.E."/>
            <person name="Felis G.E."/>
            <person name="de Vos W.M."/>
            <person name="Barrangou R."/>
            <person name="Klaenhammer T.R."/>
            <person name="Caufield P.W."/>
            <person name="Cui Y."/>
            <person name="Zhang H."/>
            <person name="O'Toole P.W."/>
        </authorList>
    </citation>
    <scope>NUCLEOTIDE SEQUENCE [LARGE SCALE GENOMIC DNA]</scope>
    <source>
        <strain evidence="5 6">DSM 16991</strain>
    </source>
</reference>
<proteinExistence type="predicted"/>
<dbReference type="PANTHER" id="PTHR30146:SF109">
    <property type="entry name" value="HTH-TYPE TRANSCRIPTIONAL REGULATOR GALS"/>
    <property type="match status" value="1"/>
</dbReference>
<dbReference type="PATRIC" id="fig|1122147.4.peg.170"/>
<dbReference type="SUPFAM" id="SSF53822">
    <property type="entry name" value="Periplasmic binding protein-like I"/>
    <property type="match status" value="1"/>
</dbReference>
<comment type="caution">
    <text evidence="5">The sequence shown here is derived from an EMBL/GenBank/DDBJ whole genome shotgun (WGS) entry which is preliminary data.</text>
</comment>
<dbReference type="Gene3D" id="1.10.10.10">
    <property type="entry name" value="Winged helix-like DNA-binding domain superfamily/Winged helix DNA-binding domain"/>
    <property type="match status" value="1"/>
</dbReference>
<dbReference type="GO" id="GO:0003700">
    <property type="term" value="F:DNA-binding transcription factor activity"/>
    <property type="evidence" value="ECO:0007669"/>
    <property type="project" value="InterPro"/>
</dbReference>
<evidence type="ECO:0000313" key="5">
    <source>
        <dbReference type="EMBL" id="KRM29976.1"/>
    </source>
</evidence>
<evidence type="ECO:0000259" key="4">
    <source>
        <dbReference type="PROSITE" id="PS50949"/>
    </source>
</evidence>
<dbReference type="SUPFAM" id="SSF46785">
    <property type="entry name" value="Winged helix' DNA-binding domain"/>
    <property type="match status" value="1"/>
</dbReference>
<dbReference type="InterPro" id="IPR036390">
    <property type="entry name" value="WH_DNA-bd_sf"/>
</dbReference>
<keyword evidence="2" id="KW-0238">DNA-binding</keyword>
<sequence length="352" mass="38652">MTAKYQVIYQSLRQSILSGRLAPNTPLPSENALAIKYGVSRITSKRALNELAAADLIYRVQGVGSFVKGHRTSNGSRRILLVIPFADSHGIGNYEQGISDTLADTDWELLSMPNQQFAALPIKQIQQEYAGVLYYPTTLSADTARLITLYLAKIPIVLLDKTIPGVAIPSVTADNEAGGQLAVQHLLKLGHRRIAFLARTNFWDTFTGTVSARFFGYLNGYRDDPPAASDPLAWAQALTTRALPSERAAFLRQEKISAVVVENDLEALRFMQQLKQLGWSLPADLSVVGFDDLPAARLQEPALTTIRQDFVQIGTEAVNTLLAQMNDPAARLPEHKRVPVTLVTRASTVPFN</sequence>
<dbReference type="Pfam" id="PF00392">
    <property type="entry name" value="GntR"/>
    <property type="match status" value="1"/>
</dbReference>
<organism evidence="5 6">
    <name type="scientific">Schleiferilactobacillus harbinensis DSM 16991</name>
    <dbReference type="NCBI Taxonomy" id="1122147"/>
    <lineage>
        <taxon>Bacteria</taxon>
        <taxon>Bacillati</taxon>
        <taxon>Bacillota</taxon>
        <taxon>Bacilli</taxon>
        <taxon>Lactobacillales</taxon>
        <taxon>Lactobacillaceae</taxon>
        <taxon>Schleiferilactobacillus</taxon>
    </lineage>
</organism>
<keyword evidence="3" id="KW-0804">Transcription</keyword>
<dbReference type="EMBL" id="AZFW01000008">
    <property type="protein sequence ID" value="KRM29976.1"/>
    <property type="molecule type" value="Genomic_DNA"/>
</dbReference>
<dbReference type="Proteomes" id="UP000050949">
    <property type="component" value="Unassembled WGS sequence"/>
</dbReference>
<dbReference type="CDD" id="cd06267">
    <property type="entry name" value="PBP1_LacI_sugar_binding-like"/>
    <property type="match status" value="1"/>
</dbReference>
<protein>
    <submittedName>
        <fullName evidence="5">Transcription regulator</fullName>
    </submittedName>
</protein>
<dbReference type="Gene3D" id="3.40.50.2300">
    <property type="match status" value="2"/>
</dbReference>
<dbReference type="PRINTS" id="PR00035">
    <property type="entry name" value="HTHGNTR"/>
</dbReference>
<dbReference type="InterPro" id="IPR046335">
    <property type="entry name" value="LacI/GalR-like_sensor"/>
</dbReference>
<dbReference type="InterPro" id="IPR028082">
    <property type="entry name" value="Peripla_BP_I"/>
</dbReference>